<dbReference type="STRING" id="576137.A0A1L7X927"/>
<name>A0A1L7X927_9HELO</name>
<evidence type="ECO:0000256" key="1">
    <source>
        <dbReference type="ARBA" id="ARBA00022729"/>
    </source>
</evidence>
<feature type="signal peptide" evidence="8">
    <location>
        <begin position="1"/>
        <end position="17"/>
    </location>
</feature>
<dbReference type="PANTHER" id="PTHR43739">
    <property type="entry name" value="XYLOGLUCANASE (EUROFUNG)"/>
    <property type="match status" value="1"/>
</dbReference>
<feature type="chain" id="PRO_5012679450" evidence="8">
    <location>
        <begin position="18"/>
        <end position="720"/>
    </location>
</feature>
<dbReference type="EMBL" id="FJOG01000018">
    <property type="protein sequence ID" value="CZR61524.1"/>
    <property type="molecule type" value="Genomic_DNA"/>
</dbReference>
<comment type="similarity">
    <text evidence="7">Belongs to the glycosyl hydrolase 74 family.</text>
</comment>
<dbReference type="GO" id="GO:0016798">
    <property type="term" value="F:hydrolase activity, acting on glycosyl bonds"/>
    <property type="evidence" value="ECO:0007669"/>
    <property type="project" value="UniProtKB-KW"/>
</dbReference>
<dbReference type="OrthoDB" id="2151161at2759"/>
<organism evidence="9 10">
    <name type="scientific">Phialocephala subalpina</name>
    <dbReference type="NCBI Taxonomy" id="576137"/>
    <lineage>
        <taxon>Eukaryota</taxon>
        <taxon>Fungi</taxon>
        <taxon>Dikarya</taxon>
        <taxon>Ascomycota</taxon>
        <taxon>Pezizomycotina</taxon>
        <taxon>Leotiomycetes</taxon>
        <taxon>Helotiales</taxon>
        <taxon>Mollisiaceae</taxon>
        <taxon>Phialocephala</taxon>
        <taxon>Phialocephala fortinii species complex</taxon>
    </lineage>
</organism>
<evidence type="ECO:0000256" key="3">
    <source>
        <dbReference type="ARBA" id="ARBA00023001"/>
    </source>
</evidence>
<sequence>MHSLLFLGSFLLSTVSGYTWKNVKIGGGGGFTPGIVFNPTEKGVAYARTDIGGLYRLNADDSWTPLTDYANDTTWHDWGVDALATDPIDARRVYITVGMYTNSWDPNNASVMRSQDYGKTWSRTPLPFKAGGNQPGRGMGERLAIDPNNNKIIYFGARSGNGLWKSVDQGLSFQKVTSFTAVGTYVADSTDTSGYNNDIDGLAAITFDSTSPLKNGSTSRIYVGTADRDSSTWVSNDAGETWTAMVGQPTGVFPHKMKFSKEEKALYISYNSESGPYSAGFGYVYHVSSNGTFTNITPAWAAKNSVTIGYGGLALDTQKPGTLMVAAMNLWAPDVQIFRSTDSGATWTTIWDYVNGTQTKYYTQDTNLAPWINNQRQPGDTKILGWMLESLEINPFDSQHFLYGTGVTIYGSHNLESWPKIHISSLADGIEEESVQNLISPPGISIPLISAVGDDGGFVHYDLDKVPENSFVDPFWSTTTALDYAGLAPKNVLRIGNSQLATSTDAGKNWTLVSSAPSTASGGAIAYAADASAIVWASSAGSLRVASNSITTISSLPSNAAVVADRVNPAYFYAGDTTGVLVSKDGGKTFTRTVNVTSYGGVKMAAHPATAGDVWLSTDLGIYHSTNFGSTFTQSPSVTGANAIAVGRGAGNGTNVYSFNTIGGVAALRLTSDVGKTWSTISDAEHGFASASANCLAASWETPGLVFVGTNGRGVFYGLP</sequence>
<dbReference type="GO" id="GO:0010411">
    <property type="term" value="P:xyloglucan metabolic process"/>
    <property type="evidence" value="ECO:0007669"/>
    <property type="project" value="TreeGrafter"/>
</dbReference>
<dbReference type="InterPro" id="IPR015943">
    <property type="entry name" value="WD40/YVTN_repeat-like_dom_sf"/>
</dbReference>
<keyword evidence="6" id="KW-0624">Polysaccharide degradation</keyword>
<reference evidence="9 10" key="1">
    <citation type="submission" date="2016-03" db="EMBL/GenBank/DDBJ databases">
        <authorList>
            <person name="Ploux O."/>
        </authorList>
    </citation>
    <scope>NUCLEOTIDE SEQUENCE [LARGE SCALE GENOMIC DNA]</scope>
    <source>
        <strain evidence="9 10">UAMH 11012</strain>
    </source>
</reference>
<dbReference type="GO" id="GO:0030245">
    <property type="term" value="P:cellulose catabolic process"/>
    <property type="evidence" value="ECO:0007669"/>
    <property type="project" value="UniProtKB-KW"/>
</dbReference>
<keyword evidence="10" id="KW-1185">Reference proteome</keyword>
<keyword evidence="4" id="KW-0119">Carbohydrate metabolism</keyword>
<keyword evidence="1 8" id="KW-0732">Signal</keyword>
<evidence type="ECO:0000256" key="6">
    <source>
        <dbReference type="ARBA" id="ARBA00023326"/>
    </source>
</evidence>
<evidence type="ECO:0000313" key="10">
    <source>
        <dbReference type="Proteomes" id="UP000184330"/>
    </source>
</evidence>
<gene>
    <name evidence="9" type="ORF">PAC_11421</name>
</gene>
<dbReference type="Proteomes" id="UP000184330">
    <property type="component" value="Unassembled WGS sequence"/>
</dbReference>
<dbReference type="InterPro" id="IPR052025">
    <property type="entry name" value="Xyloglucanase_GH74"/>
</dbReference>
<dbReference type="PANTHER" id="PTHR43739:SF2">
    <property type="entry name" value="OLIGOXYLOGLUCAN-REDUCING END-SPECIFIC XYLOGLUCANASE-RELATED"/>
    <property type="match status" value="1"/>
</dbReference>
<keyword evidence="5" id="KW-0326">Glycosidase</keyword>
<protein>
    <submittedName>
        <fullName evidence="9">Related to endoglucanase</fullName>
    </submittedName>
</protein>
<evidence type="ECO:0000256" key="4">
    <source>
        <dbReference type="ARBA" id="ARBA00023277"/>
    </source>
</evidence>
<dbReference type="FunFam" id="2.130.10.10:FF:000534">
    <property type="entry name" value="Xyloglucanase Xgh74A"/>
    <property type="match status" value="1"/>
</dbReference>
<dbReference type="Gene3D" id="2.130.10.10">
    <property type="entry name" value="YVTN repeat-like/Quinoprotein amine dehydrogenase"/>
    <property type="match status" value="2"/>
</dbReference>
<evidence type="ECO:0000313" key="9">
    <source>
        <dbReference type="EMBL" id="CZR61524.1"/>
    </source>
</evidence>
<keyword evidence="2" id="KW-0378">Hydrolase</keyword>
<keyword evidence="3" id="KW-0136">Cellulose degradation</keyword>
<evidence type="ECO:0000256" key="7">
    <source>
        <dbReference type="ARBA" id="ARBA00037986"/>
    </source>
</evidence>
<proteinExistence type="inferred from homology"/>
<evidence type="ECO:0000256" key="2">
    <source>
        <dbReference type="ARBA" id="ARBA00022801"/>
    </source>
</evidence>
<accession>A0A1L7X927</accession>
<dbReference type="AlphaFoldDB" id="A0A1L7X927"/>
<evidence type="ECO:0000256" key="8">
    <source>
        <dbReference type="SAM" id="SignalP"/>
    </source>
</evidence>
<evidence type="ECO:0000256" key="5">
    <source>
        <dbReference type="ARBA" id="ARBA00023295"/>
    </source>
</evidence>
<dbReference type="SUPFAM" id="SSF110296">
    <property type="entry name" value="Oligoxyloglucan reducing end-specific cellobiohydrolase"/>
    <property type="match status" value="2"/>
</dbReference>